<dbReference type="InterPro" id="IPR003607">
    <property type="entry name" value="HD/PDEase_dom"/>
</dbReference>
<dbReference type="OrthoDB" id="9776250at2"/>
<dbReference type="Proteomes" id="UP000006732">
    <property type="component" value="Chromosome"/>
</dbReference>
<reference evidence="2 3" key="1">
    <citation type="submission" date="2006-10" db="EMBL/GenBank/DDBJ databases">
        <title>Complete sequence of chromosome of Pelobacter propionicus DSM 2379.</title>
        <authorList>
            <consortium name="US DOE Joint Genome Institute"/>
            <person name="Copeland A."/>
            <person name="Lucas S."/>
            <person name="Lapidus A."/>
            <person name="Barry K."/>
            <person name="Detter J.C."/>
            <person name="Glavina del Rio T."/>
            <person name="Hammon N."/>
            <person name="Israni S."/>
            <person name="Dalin E."/>
            <person name="Tice H."/>
            <person name="Pitluck S."/>
            <person name="Saunders E."/>
            <person name="Brettin T."/>
            <person name="Bruce D."/>
            <person name="Han C."/>
            <person name="Tapia R."/>
            <person name="Schmutz J."/>
            <person name="Larimer F."/>
            <person name="Land M."/>
            <person name="Hauser L."/>
            <person name="Kyrpides N."/>
            <person name="Kim E."/>
            <person name="Lovley D."/>
            <person name="Richardson P."/>
        </authorList>
    </citation>
    <scope>NUCLEOTIDE SEQUENCE [LARGE SCALE GENOMIC DNA]</scope>
    <source>
        <strain evidence="3">DSM 2379 / NBRC 103807 / OttBd1</strain>
    </source>
</reference>
<proteinExistence type="predicted"/>
<sequence length="146" mass="16668">MHDVGKIGVPDAILRKQEGLTAEEFEVMKRHTIIGERFLRGSSFPMLQMAASIARNHHERWDGSGYPHGLRGEEIPLEARIVMLVDQYDALRCKRIYKQAFSHQEACHIIGNGDGRTMPDHFDLRVLNAFRLQAGMFDTIFSENSD</sequence>
<dbReference type="Pfam" id="PF13487">
    <property type="entry name" value="HD_5"/>
    <property type="match status" value="1"/>
</dbReference>
<protein>
    <submittedName>
        <fullName evidence="2">Metal dependent phosphohydrolase</fullName>
    </submittedName>
</protein>
<feature type="domain" description="HD-GYP" evidence="1">
    <location>
        <begin position="1"/>
        <end position="146"/>
    </location>
</feature>
<dbReference type="AlphaFoldDB" id="A1AUQ0"/>
<gene>
    <name evidence="2" type="ordered locus">Ppro_3478</name>
</gene>
<organism evidence="2 3">
    <name type="scientific">Pelobacter propionicus (strain DSM 2379 / NBRC 103807 / OttBd1)</name>
    <dbReference type="NCBI Taxonomy" id="338966"/>
    <lineage>
        <taxon>Bacteria</taxon>
        <taxon>Pseudomonadati</taxon>
        <taxon>Thermodesulfobacteriota</taxon>
        <taxon>Desulfuromonadia</taxon>
        <taxon>Desulfuromonadales</taxon>
        <taxon>Desulfuromonadaceae</taxon>
        <taxon>Pelobacter</taxon>
    </lineage>
</organism>
<name>A1AUQ0_PELPD</name>
<dbReference type="KEGG" id="ppd:Ppro_3478"/>
<keyword evidence="3" id="KW-1185">Reference proteome</keyword>
<evidence type="ECO:0000313" key="3">
    <source>
        <dbReference type="Proteomes" id="UP000006732"/>
    </source>
</evidence>
<accession>A1AUQ0</accession>
<evidence type="ECO:0000259" key="1">
    <source>
        <dbReference type="PROSITE" id="PS51832"/>
    </source>
</evidence>
<dbReference type="InterPro" id="IPR037522">
    <property type="entry name" value="HD_GYP_dom"/>
</dbReference>
<dbReference type="GO" id="GO:0016787">
    <property type="term" value="F:hydrolase activity"/>
    <property type="evidence" value="ECO:0007669"/>
    <property type="project" value="UniProtKB-KW"/>
</dbReference>
<dbReference type="HOGENOM" id="CLU_000445_92_3_7"/>
<dbReference type="PANTHER" id="PTHR45228">
    <property type="entry name" value="CYCLIC DI-GMP PHOSPHODIESTERASE TM_0186-RELATED"/>
    <property type="match status" value="1"/>
</dbReference>
<dbReference type="Gene3D" id="1.10.3210.10">
    <property type="entry name" value="Hypothetical protein af1432"/>
    <property type="match status" value="1"/>
</dbReference>
<dbReference type="EMBL" id="CP000482">
    <property type="protein sequence ID" value="ABL01071.1"/>
    <property type="molecule type" value="Genomic_DNA"/>
</dbReference>
<dbReference type="SUPFAM" id="SSF109604">
    <property type="entry name" value="HD-domain/PDEase-like"/>
    <property type="match status" value="1"/>
</dbReference>
<dbReference type="PANTHER" id="PTHR45228:SF8">
    <property type="entry name" value="TWO-COMPONENT RESPONSE REGULATOR-RELATED"/>
    <property type="match status" value="1"/>
</dbReference>
<keyword evidence="2" id="KW-0378">Hydrolase</keyword>
<evidence type="ECO:0000313" key="2">
    <source>
        <dbReference type="EMBL" id="ABL01071.1"/>
    </source>
</evidence>
<dbReference type="PROSITE" id="PS51832">
    <property type="entry name" value="HD_GYP"/>
    <property type="match status" value="1"/>
</dbReference>
<dbReference type="InterPro" id="IPR052020">
    <property type="entry name" value="Cyclic_di-GMP/3'3'-cGAMP_PDE"/>
</dbReference>
<dbReference type="STRING" id="338966.Ppro_3478"/>
<dbReference type="eggNOG" id="COG3437">
    <property type="taxonomic scope" value="Bacteria"/>
</dbReference>
<dbReference type="CDD" id="cd00077">
    <property type="entry name" value="HDc"/>
    <property type="match status" value="1"/>
</dbReference>